<feature type="compositionally biased region" description="Low complexity" evidence="1">
    <location>
        <begin position="602"/>
        <end position="612"/>
    </location>
</feature>
<feature type="region of interest" description="Disordered" evidence="1">
    <location>
        <begin position="716"/>
        <end position="755"/>
    </location>
</feature>
<feature type="region of interest" description="Disordered" evidence="1">
    <location>
        <begin position="354"/>
        <end position="675"/>
    </location>
</feature>
<name>A0A0N4ZZD0_PARTI</name>
<dbReference type="Proteomes" id="UP000038045">
    <property type="component" value="Unplaced"/>
</dbReference>
<feature type="compositionally biased region" description="Gly residues" evidence="1">
    <location>
        <begin position="492"/>
        <end position="501"/>
    </location>
</feature>
<feature type="compositionally biased region" description="Low complexity" evidence="1">
    <location>
        <begin position="379"/>
        <end position="395"/>
    </location>
</feature>
<feature type="compositionally biased region" description="Low complexity" evidence="1">
    <location>
        <begin position="1393"/>
        <end position="1408"/>
    </location>
</feature>
<feature type="region of interest" description="Disordered" evidence="1">
    <location>
        <begin position="1378"/>
        <end position="1444"/>
    </location>
</feature>
<feature type="region of interest" description="Disordered" evidence="1">
    <location>
        <begin position="166"/>
        <end position="205"/>
    </location>
</feature>
<feature type="compositionally biased region" description="Basic and acidic residues" evidence="1">
    <location>
        <begin position="544"/>
        <end position="556"/>
    </location>
</feature>
<reference evidence="3" key="1">
    <citation type="submission" date="2017-02" db="UniProtKB">
        <authorList>
            <consortium name="WormBaseParasite"/>
        </authorList>
    </citation>
    <scope>IDENTIFICATION</scope>
</reference>
<feature type="compositionally biased region" description="Low complexity" evidence="1">
    <location>
        <begin position="234"/>
        <end position="248"/>
    </location>
</feature>
<feature type="compositionally biased region" description="Basic and acidic residues" evidence="1">
    <location>
        <begin position="297"/>
        <end position="306"/>
    </location>
</feature>
<proteinExistence type="predicted"/>
<sequence length="1786" mass="187109">MRSHAGPLGFELQSDDVHVQTQGAIGPCRHREFADDLFTEQDAAGDQSQHDRRRRGPGCARRRRLPCAALALGPGAEGARQFGRRRFGQTFRQGFGRSVFGWAQAFRRRFQLQRRILKAGAPVVAARLAADTTAARADRFIGNKIAGGAGGTVFTAAAADFGGAAAGGSNQPVRPGRDPAAPARGPGASSPHGGDLSGFPPAGPSVGLRQCGLAAAAGGRTPGGLRRRRAGDAALGRAGRAAGRPAAHPVRRREATAGHRPRRGGAAAPDPGRRTDRQRRPADGREADAAVPVAEQTGRHGADRQPRRGSGRAQRRRRPAVGRRAAGSDRAGFIGGTGGAVMIGLMRNAQPELLPREAGDGPQGGRGPVAAVGGGGGVARPASALSGRRPAGPRGARQRAEPESRPGRGRAGRQRRRPQPVARRGRTVGGPDHGPGGRGLPADRGGDGGGDSLRHPSGHGGSGDGDRDAEPERRVGRSDRRPVPAAVRRSGGDGGRGGGRTGRADAGGVAPDRGRGRADPGPAAGLWRPAGADRLPLAGGGGRVKHEVPDADRRGGADVADGPVRLRRAGSRSDACARAGAGGRHRLPDRPLGRARQRRHPPAGAGQGRPAADLGRQPRGAPSGAARPDAGVQEAVQLLCRPGLRGREHRRQRPGDRRLGAGQGPLHDDRSIPDLHPVAVSVDAAVRRPAVARAADAAPGGDGGDQAVGALRPVRPALDRGGEGRSARAGAPPQRPGPDCGQASGDAGRHRPLRLPRRRLFRDEEGADAAAFLRLVRLEDEDDRRRPRRPRQGAEGHGAPDPRPSGGGASDSDLPRRHPHGSGRTGRLQARRRRHLSRRGRALLAGRHQLGRPLAGAWFQALSGHGGVRVSAADSVGSEAGRVHEAVGKPDRRRLDRLVAAQNLGFGERAPISSAVDRDPLMISRSAFRLALLTVALGALPAVASAQSQPFQPLEAPQTWKVDIGGGFVRGFSVSGDKSEDFNFTAWGSASYRDIVYANGLDGLGWNAVKRDGFHAGVQLRPRFAAGDIEGMDRPGYGADAALYAFKRLPGNVVVGGRIQHDATGDDAGLEYYGSPMQLGEGAGDDDIGRRARQIEGALPVRLGHELGVSFVDHQDDMSGQACVQAADLLTRGEAAGRIGRVRQIDQLGPLIDQAQHGVDIGAEVRLGRQLDFGLTGAGRDLIGDEGVLAGDDIVPGLQIGLVQQGEDLVRAVAEDQPLRLQPVRLGHRCAQAIGPAVGIEVDRRRGGGEGLARLLARAQRVFVGGQLDRFGDARDGALAADIGRDVQHAALGLRRAAGRRLPLRSEDGSGADDAGQAAGRAVQPDVFRLHIACQDEQLQPASARQKFGRQTGLRQGLDDTGVRPCAVRDPEGAVLAGRTARRAMASPSTELRAPAASRARTASATARSSDRRASSAGGSISMTRAASEQLRRGGQGERPQIGAAAAEQDGQLHALTVVAGSALRRGGGGPGGGGAVQRPALLGARQADDSRQRLLGAHEDLAFKLALGVRRQGVAGDEGLAFARLKLALHVDEAAARRRPCGQQSLGVRALAQGRGLFDHRLDLGVQHPRLGEALDRAVRAALAVDQAEQHVDVIGRRVRADQMRPHVKLHQRRLFQREGLGVRQGGEDRLLQLQHDIGPALGQAVQAHADAFGADGGLALFAARDGQTVRRRQHPARRIIGVGLRHHLGRLDGVARRREHIQMLDRHPRVHRPARGRDAAMRDGPAALLQPGDLALQTLFDLLGQEEPPAGPKDQAHGDNGEGDDQALAAVMRDGVGHERALAG</sequence>
<organism evidence="2 3">
    <name type="scientific">Parastrongyloides trichosuri</name>
    <name type="common">Possum-specific nematode worm</name>
    <dbReference type="NCBI Taxonomy" id="131310"/>
    <lineage>
        <taxon>Eukaryota</taxon>
        <taxon>Metazoa</taxon>
        <taxon>Ecdysozoa</taxon>
        <taxon>Nematoda</taxon>
        <taxon>Chromadorea</taxon>
        <taxon>Rhabditida</taxon>
        <taxon>Tylenchina</taxon>
        <taxon>Panagrolaimomorpha</taxon>
        <taxon>Strongyloidoidea</taxon>
        <taxon>Strongyloididae</taxon>
        <taxon>Parastrongyloides</taxon>
    </lineage>
</organism>
<feature type="compositionally biased region" description="Basic and acidic residues" evidence="1">
    <location>
        <begin position="464"/>
        <end position="482"/>
    </location>
</feature>
<evidence type="ECO:0000313" key="3">
    <source>
        <dbReference type="WBParaSite" id="PTRK_0001423700.1"/>
    </source>
</evidence>
<feature type="compositionally biased region" description="Basic residues" evidence="1">
    <location>
        <begin position="307"/>
        <end position="321"/>
    </location>
</feature>
<feature type="compositionally biased region" description="Low complexity" evidence="1">
    <location>
        <begin position="178"/>
        <end position="194"/>
    </location>
</feature>
<feature type="compositionally biased region" description="Basic residues" evidence="1">
    <location>
        <begin position="407"/>
        <end position="426"/>
    </location>
</feature>
<protein>
    <submittedName>
        <fullName evidence="3">PE-PGRS family protein</fullName>
    </submittedName>
</protein>
<feature type="region of interest" description="Disordered" evidence="1">
    <location>
        <begin position="1746"/>
        <end position="1769"/>
    </location>
</feature>
<evidence type="ECO:0000256" key="1">
    <source>
        <dbReference type="SAM" id="MobiDB-lite"/>
    </source>
</evidence>
<feature type="compositionally biased region" description="Polar residues" evidence="1">
    <location>
        <begin position="1418"/>
        <end position="1427"/>
    </location>
</feature>
<feature type="compositionally biased region" description="Gly residues" evidence="1">
    <location>
        <begin position="361"/>
        <end position="378"/>
    </location>
</feature>
<feature type="compositionally biased region" description="Gly residues" evidence="1">
    <location>
        <begin position="427"/>
        <end position="439"/>
    </location>
</feature>
<dbReference type="WBParaSite" id="PTRK_0001423700.1">
    <property type="protein sequence ID" value="PTRK_0001423700.1"/>
    <property type="gene ID" value="PTRK_0001423700"/>
</dbReference>
<accession>A0A0N4ZZD0</accession>
<feature type="compositionally biased region" description="Basic and acidic residues" evidence="1">
    <location>
        <begin position="271"/>
        <end position="288"/>
    </location>
</feature>
<feature type="region of interest" description="Disordered" evidence="1">
    <location>
        <begin position="1340"/>
        <end position="1366"/>
    </location>
</feature>
<feature type="compositionally biased region" description="Basic and acidic residues" evidence="1">
    <location>
        <begin position="717"/>
        <end position="726"/>
    </location>
</feature>
<feature type="region of interest" description="Disordered" evidence="1">
    <location>
        <begin position="234"/>
        <end position="335"/>
    </location>
</feature>
<feature type="compositionally biased region" description="Basic and acidic residues" evidence="1">
    <location>
        <begin position="1357"/>
        <end position="1366"/>
    </location>
</feature>
<keyword evidence="2" id="KW-1185">Reference proteome</keyword>
<feature type="region of interest" description="Disordered" evidence="1">
    <location>
        <begin position="781"/>
        <end position="836"/>
    </location>
</feature>
<evidence type="ECO:0000313" key="2">
    <source>
        <dbReference type="Proteomes" id="UP000038045"/>
    </source>
</evidence>